<evidence type="ECO:0000313" key="2">
    <source>
        <dbReference type="Proteomes" id="UP000182360"/>
    </source>
</evidence>
<name>A0A1H9G7C1_9SPIR</name>
<gene>
    <name evidence="1" type="ORF">SAMN04487977_104308</name>
</gene>
<proteinExistence type="predicted"/>
<accession>A0A1H9G7C1</accession>
<evidence type="ECO:0008006" key="3">
    <source>
        <dbReference type="Google" id="ProtNLM"/>
    </source>
</evidence>
<dbReference type="EMBL" id="FOFU01000004">
    <property type="protein sequence ID" value="SEQ46026.1"/>
    <property type="molecule type" value="Genomic_DNA"/>
</dbReference>
<keyword evidence="2" id="KW-1185">Reference proteome</keyword>
<protein>
    <recommendedName>
        <fullName evidence="3">Phage tail tube protein</fullName>
    </recommendedName>
</protein>
<dbReference type="Proteomes" id="UP000182360">
    <property type="component" value="Unassembled WGS sequence"/>
</dbReference>
<dbReference type="AlphaFoldDB" id="A0A1H9G7C1"/>
<evidence type="ECO:0000313" key="1">
    <source>
        <dbReference type="EMBL" id="SEQ46026.1"/>
    </source>
</evidence>
<dbReference type="RefSeq" id="WP_074643462.1">
    <property type="nucleotide sequence ID" value="NZ_FOFU01000004.1"/>
</dbReference>
<dbReference type="OrthoDB" id="363206at2"/>
<organism evidence="1 2">
    <name type="scientific">Treponema bryantii</name>
    <dbReference type="NCBI Taxonomy" id="163"/>
    <lineage>
        <taxon>Bacteria</taxon>
        <taxon>Pseudomonadati</taxon>
        <taxon>Spirochaetota</taxon>
        <taxon>Spirochaetia</taxon>
        <taxon>Spirochaetales</taxon>
        <taxon>Treponemataceae</taxon>
        <taxon>Treponema</taxon>
    </lineage>
</organism>
<reference evidence="1 2" key="1">
    <citation type="submission" date="2016-10" db="EMBL/GenBank/DDBJ databases">
        <authorList>
            <person name="de Groot N.N."/>
        </authorList>
    </citation>
    <scope>NUCLEOTIDE SEQUENCE [LARGE SCALE GENOMIC DNA]</scope>
    <source>
        <strain evidence="1 2">B25</strain>
    </source>
</reference>
<sequence>MTNITWPQTLPQVIRLEGLSGQKKTNVIRTQMDAGPQKARRRYTVATKEFTGSVVLTELQRETLENWYDNVIGSGVLRFVMKDPQTLLPAEFRFLEDYTEESNDGLWIITMKLEKMNA</sequence>